<accession>A0A4P9XI44</accession>
<sequence length="517" mass="55638">MDANVQFRGELPRYTSKVDKQTPEYAENYQAMTQLVEELRTRLETEGTYQGREEHLRRHLKRGQLLARERVELLLDPDSPFLELMPLAGWGQDGMTVGGSVVVGIGLVCGVECMVTAHVPTLKGGASNEIGTLKGLRAQAIARENRLPCITLIQTAGADLGQQSRVFHPGGGMFRGLAIASKMGIPTCSIVFGSSTAGGAYAPGMSDYVIMVKGQAQVFLGGPPLVKMATGEVTDAEQLGGADMHSRVSGVADQLAADELDAIRKAREFLLGIVQANIRKPFDAREVICRIVDGSRFTEFKPLYGVNIVCCWAYIHGILVGILANNNVIFNAEANKATQFIQLCNLRNAPLIYLQNITGFMVGRQYEEAGIIKAGARFINAVSNSTVPAITVVTGAAYGAGNYAMSGRAYAPRFLWSYPNSRCSVMGADQLAGVMEQVARDSALKAGRAVDEEATAARKAALHSIVEAESDVYYTSSRLLDDGIIDPRDTRAILGLCLSVVYGVEVKGGNLYGVSRM</sequence>
<dbReference type="OrthoDB" id="439921at2759"/>
<evidence type="ECO:0000256" key="3">
    <source>
        <dbReference type="ARBA" id="ARBA00031237"/>
    </source>
</evidence>
<comment type="catalytic activity">
    <reaction evidence="5">
        <text>3-methylbut-2-enoyl-CoA + hydrogencarbonate + ATP = 3-methyl-(2E)-glutaconyl-CoA + ADP + phosphate + H(+)</text>
        <dbReference type="Rhea" id="RHEA:13589"/>
        <dbReference type="ChEBI" id="CHEBI:15378"/>
        <dbReference type="ChEBI" id="CHEBI:17544"/>
        <dbReference type="ChEBI" id="CHEBI:30616"/>
        <dbReference type="ChEBI" id="CHEBI:43474"/>
        <dbReference type="ChEBI" id="CHEBI:57344"/>
        <dbReference type="ChEBI" id="CHEBI:57346"/>
        <dbReference type="ChEBI" id="CHEBI:456216"/>
        <dbReference type="EC" id="6.4.1.4"/>
    </reaction>
</comment>
<name>A0A4P9XI44_9FUNG</name>
<dbReference type="STRING" id="78915.A0A4P9XI44"/>
<dbReference type="PROSITE" id="PS50989">
    <property type="entry name" value="COA_CT_CTER"/>
    <property type="match status" value="1"/>
</dbReference>
<gene>
    <name evidence="8" type="ORF">THASP1DRAFT_35357</name>
</gene>
<dbReference type="Pfam" id="PF01039">
    <property type="entry name" value="Carboxyl_trans"/>
    <property type="match status" value="2"/>
</dbReference>
<dbReference type="UniPathway" id="UPA00363">
    <property type="reaction ID" value="UER00861"/>
</dbReference>
<evidence type="ECO:0000256" key="5">
    <source>
        <dbReference type="ARBA" id="ARBA00052347"/>
    </source>
</evidence>
<dbReference type="PANTHER" id="PTHR22855:SF46">
    <property type="entry name" value="METHYLCROTONOYL-COA CARBOXYLASE"/>
    <property type="match status" value="1"/>
</dbReference>
<dbReference type="EMBL" id="KZ993170">
    <property type="protein sequence ID" value="RKP05327.1"/>
    <property type="molecule type" value="Genomic_DNA"/>
</dbReference>
<comment type="pathway">
    <text evidence="1">Amino-acid degradation; L-leucine degradation; (S)-3-hydroxy-3-methylglutaryl-CoA from 3-isovaleryl-CoA: step 2/3.</text>
</comment>
<evidence type="ECO:0000259" key="6">
    <source>
        <dbReference type="PROSITE" id="PS50980"/>
    </source>
</evidence>
<dbReference type="FunFam" id="3.90.226.10:FF:000021">
    <property type="entry name" value="Acetyl-CoA carboxylase carboxyltransferase subunit"/>
    <property type="match status" value="1"/>
</dbReference>
<reference evidence="9" key="1">
    <citation type="journal article" date="2018" name="Nat. Microbiol.">
        <title>Leveraging single-cell genomics to expand the fungal tree of life.</title>
        <authorList>
            <person name="Ahrendt S.R."/>
            <person name="Quandt C.A."/>
            <person name="Ciobanu D."/>
            <person name="Clum A."/>
            <person name="Salamov A."/>
            <person name="Andreopoulos B."/>
            <person name="Cheng J.F."/>
            <person name="Woyke T."/>
            <person name="Pelin A."/>
            <person name="Henrissat B."/>
            <person name="Reynolds N.K."/>
            <person name="Benny G.L."/>
            <person name="Smith M.E."/>
            <person name="James T.Y."/>
            <person name="Grigoriev I.V."/>
        </authorList>
    </citation>
    <scope>NUCLEOTIDE SEQUENCE [LARGE SCALE GENOMIC DNA]</scope>
    <source>
        <strain evidence="9">RSA 1356</strain>
    </source>
</reference>
<evidence type="ECO:0000313" key="9">
    <source>
        <dbReference type="Proteomes" id="UP000271241"/>
    </source>
</evidence>
<dbReference type="Proteomes" id="UP000271241">
    <property type="component" value="Unassembled WGS sequence"/>
</dbReference>
<evidence type="ECO:0000313" key="8">
    <source>
        <dbReference type="EMBL" id="RKP05327.1"/>
    </source>
</evidence>
<dbReference type="GO" id="GO:0006552">
    <property type="term" value="P:L-leucine catabolic process"/>
    <property type="evidence" value="ECO:0007669"/>
    <property type="project" value="UniProtKB-UniPathway"/>
</dbReference>
<feature type="domain" description="CoA carboxyltransferase C-terminal" evidence="7">
    <location>
        <begin position="262"/>
        <end position="517"/>
    </location>
</feature>
<dbReference type="InterPro" id="IPR029045">
    <property type="entry name" value="ClpP/crotonase-like_dom_sf"/>
</dbReference>
<dbReference type="PROSITE" id="PS50980">
    <property type="entry name" value="COA_CT_NTER"/>
    <property type="match status" value="1"/>
</dbReference>
<keyword evidence="9" id="KW-1185">Reference proteome</keyword>
<dbReference type="EC" id="6.4.1.4" evidence="2"/>
<organism evidence="8 9">
    <name type="scientific">Thamnocephalis sphaerospora</name>
    <dbReference type="NCBI Taxonomy" id="78915"/>
    <lineage>
        <taxon>Eukaryota</taxon>
        <taxon>Fungi</taxon>
        <taxon>Fungi incertae sedis</taxon>
        <taxon>Zoopagomycota</taxon>
        <taxon>Zoopagomycotina</taxon>
        <taxon>Zoopagomycetes</taxon>
        <taxon>Zoopagales</taxon>
        <taxon>Sigmoideomycetaceae</taxon>
        <taxon>Thamnocephalis</taxon>
    </lineage>
</organism>
<protein>
    <recommendedName>
        <fullName evidence="2">methylcrotonoyl-CoA carboxylase</fullName>
        <ecNumber evidence="2">6.4.1.4</ecNumber>
    </recommendedName>
    <alternativeName>
        <fullName evidence="4">3-methylcrotonyl-CoA carboxylase 2</fullName>
    </alternativeName>
    <alternativeName>
        <fullName evidence="3">3-methylcrotonyl-CoA:carbon dioxide ligase subunit beta</fullName>
    </alternativeName>
</protein>
<evidence type="ECO:0000256" key="2">
    <source>
        <dbReference type="ARBA" id="ARBA00026116"/>
    </source>
</evidence>
<dbReference type="AlphaFoldDB" id="A0A4P9XI44"/>
<dbReference type="InterPro" id="IPR045190">
    <property type="entry name" value="MCCB/AccD1-like"/>
</dbReference>
<dbReference type="InterPro" id="IPR011762">
    <property type="entry name" value="COA_CT_N"/>
</dbReference>
<dbReference type="InterPro" id="IPR034733">
    <property type="entry name" value="AcCoA_carboxyl_beta"/>
</dbReference>
<dbReference type="Gene3D" id="3.90.226.10">
    <property type="entry name" value="2-enoyl-CoA Hydratase, Chain A, domain 1"/>
    <property type="match status" value="2"/>
</dbReference>
<proteinExistence type="predicted"/>
<dbReference type="SUPFAM" id="SSF52096">
    <property type="entry name" value="ClpP/crotonase"/>
    <property type="match status" value="2"/>
</dbReference>
<evidence type="ECO:0000256" key="4">
    <source>
        <dbReference type="ARBA" id="ARBA00031404"/>
    </source>
</evidence>
<feature type="domain" description="CoA carboxyltransferase N-terminal" evidence="6">
    <location>
        <begin position="28"/>
        <end position="285"/>
    </location>
</feature>
<evidence type="ECO:0000259" key="7">
    <source>
        <dbReference type="PROSITE" id="PS50989"/>
    </source>
</evidence>
<evidence type="ECO:0000256" key="1">
    <source>
        <dbReference type="ARBA" id="ARBA00025711"/>
    </source>
</evidence>
<dbReference type="GO" id="GO:0004485">
    <property type="term" value="F:methylcrotonoyl-CoA carboxylase activity"/>
    <property type="evidence" value="ECO:0007669"/>
    <property type="project" value="UniProtKB-EC"/>
</dbReference>
<dbReference type="InterPro" id="IPR011763">
    <property type="entry name" value="COA_CT_C"/>
</dbReference>
<dbReference type="PANTHER" id="PTHR22855">
    <property type="entry name" value="ACETYL, PROPIONYL, PYRUVATE, AND GLUTACONYL CARBOXYLASE-RELATED"/>
    <property type="match status" value="1"/>
</dbReference>